<feature type="region of interest" description="Disordered" evidence="1">
    <location>
        <begin position="23"/>
        <end position="57"/>
    </location>
</feature>
<feature type="compositionally biased region" description="Basic and acidic residues" evidence="1">
    <location>
        <begin position="212"/>
        <end position="225"/>
    </location>
</feature>
<dbReference type="Proteomes" id="UP000422989">
    <property type="component" value="Chromosome"/>
</dbReference>
<evidence type="ECO:0000256" key="1">
    <source>
        <dbReference type="SAM" id="MobiDB-lite"/>
    </source>
</evidence>
<name>A0A6I6E5X1_9MICO</name>
<organism evidence="2 3">
    <name type="scientific">Microbacterium oryzae</name>
    <dbReference type="NCBI Taxonomy" id="743009"/>
    <lineage>
        <taxon>Bacteria</taxon>
        <taxon>Bacillati</taxon>
        <taxon>Actinomycetota</taxon>
        <taxon>Actinomycetes</taxon>
        <taxon>Micrococcales</taxon>
        <taxon>Microbacteriaceae</taxon>
        <taxon>Microbacterium</taxon>
    </lineage>
</organism>
<dbReference type="AlphaFoldDB" id="A0A6I6E5X1"/>
<proteinExistence type="predicted"/>
<feature type="region of interest" description="Disordered" evidence="1">
    <location>
        <begin position="210"/>
        <end position="253"/>
    </location>
</feature>
<protein>
    <submittedName>
        <fullName evidence="2">Uncharacterized protein</fullName>
    </submittedName>
</protein>
<gene>
    <name evidence="2" type="ORF">D7D94_11180</name>
</gene>
<keyword evidence="3" id="KW-1185">Reference proteome</keyword>
<evidence type="ECO:0000313" key="2">
    <source>
        <dbReference type="EMBL" id="QGU28177.1"/>
    </source>
</evidence>
<sequence length="253" mass="27274">MAEVAEAQPDYEEFIFKVARSSLDGDNKVGTGGARRSDGTLSGQAYDPRPLPPSMSKPNVQVVRAASSGGVPPWLMAAVQEVAIRLGTVAVAVAVEEYALPAAKKLWREKLSPTARKRKVEVPAPSAVEPVLSSTEPRAAEVVVSLEVNEPEEEEGTEIHTWTVVNMTHDEAQWHADAARAAFEELLRHAGALRNARIVDDEGIAELAAGRHALDASETRSRDAGESGATEADEEQVAEPIPMPIEDRRDEQD</sequence>
<accession>A0A6I6E5X1</accession>
<dbReference type="KEGG" id="moj:D7D94_11180"/>
<dbReference type="EMBL" id="CP032550">
    <property type="protein sequence ID" value="QGU28177.1"/>
    <property type="molecule type" value="Genomic_DNA"/>
</dbReference>
<reference evidence="2 3" key="1">
    <citation type="submission" date="2018-09" db="EMBL/GenBank/DDBJ databases">
        <title>Whole genome sequencing of Microbacterium oryzae strain MB-10T.</title>
        <authorList>
            <person name="Das S.K."/>
        </authorList>
    </citation>
    <scope>NUCLEOTIDE SEQUENCE [LARGE SCALE GENOMIC DNA]</scope>
    <source>
        <strain evidence="2 3">MB-10</strain>
    </source>
</reference>
<evidence type="ECO:0000313" key="3">
    <source>
        <dbReference type="Proteomes" id="UP000422989"/>
    </source>
</evidence>